<keyword evidence="4" id="KW-0378">Hydrolase</keyword>
<feature type="domain" description="Calcineurin-like phosphoesterase" evidence="9">
    <location>
        <begin position="1"/>
        <end position="124"/>
    </location>
</feature>
<reference evidence="10 11" key="1">
    <citation type="submission" date="2018-02" db="EMBL/GenBank/DDBJ databases">
        <title>Genome sequencing of Solimonas sp. HR-BB.</title>
        <authorList>
            <person name="Lee Y."/>
            <person name="Jeon C.O."/>
        </authorList>
    </citation>
    <scope>NUCLEOTIDE SEQUENCE [LARGE SCALE GENOMIC DNA]</scope>
    <source>
        <strain evidence="10 11">HR-BB</strain>
    </source>
</reference>
<sequence>MTTYAIGDVQGCHEPLRQLLERLRFDPAADRLIFLGDLVNRGPQSAEVLRFVRGLGDRAVNVLGNHDLHLLAVAARGDKAGRKDSFQDVLDAPDREDLLGWLSRCPLAYEDPETGVLAVHAGVAPQWTRSKLLALAREAADRISGPDAGEFYAHMYGDDPDLWRGSLKGWKRLRFIVNCFTRIRYCDAEGRIDTRYKGAPGTQPAHLRPWFEAEGRRTAQDTIVFGHWSTLGRVGWSNGKAMGLDTGCVWGGRLTALNLQTGELTGCACPGAMRPGVDA</sequence>
<evidence type="ECO:0000256" key="6">
    <source>
        <dbReference type="ARBA" id="ARBA00032248"/>
    </source>
</evidence>
<dbReference type="InterPro" id="IPR004843">
    <property type="entry name" value="Calcineurin-like_PHP"/>
</dbReference>
<dbReference type="RefSeq" id="WP_104229876.1">
    <property type="nucleotide sequence ID" value="NZ_PSNW01000003.1"/>
</dbReference>
<dbReference type="PIRSF" id="PIRSF000903">
    <property type="entry name" value="B5n-ttraPtase_sm"/>
    <property type="match status" value="1"/>
</dbReference>
<dbReference type="NCBIfam" id="NF001204">
    <property type="entry name" value="PRK00166.1"/>
    <property type="match status" value="1"/>
</dbReference>
<dbReference type="AlphaFoldDB" id="A0A2S5TIA9"/>
<evidence type="ECO:0000256" key="1">
    <source>
        <dbReference type="ARBA" id="ARBA00003413"/>
    </source>
</evidence>
<dbReference type="InterPro" id="IPR004617">
    <property type="entry name" value="ApaH"/>
</dbReference>
<dbReference type="Proteomes" id="UP000238220">
    <property type="component" value="Unassembled WGS sequence"/>
</dbReference>
<dbReference type="CDD" id="cd07422">
    <property type="entry name" value="MPP_ApaH"/>
    <property type="match status" value="1"/>
</dbReference>
<dbReference type="NCBIfam" id="TIGR00668">
    <property type="entry name" value="apaH"/>
    <property type="match status" value="1"/>
</dbReference>
<proteinExistence type="inferred from homology"/>
<dbReference type="InterPro" id="IPR029052">
    <property type="entry name" value="Metallo-depent_PP-like"/>
</dbReference>
<dbReference type="OrthoDB" id="9807890at2"/>
<evidence type="ECO:0000259" key="9">
    <source>
        <dbReference type="Pfam" id="PF00149"/>
    </source>
</evidence>
<evidence type="ECO:0000256" key="2">
    <source>
        <dbReference type="ARBA" id="ARBA00005419"/>
    </source>
</evidence>
<dbReference type="Pfam" id="PF00149">
    <property type="entry name" value="Metallophos"/>
    <property type="match status" value="1"/>
</dbReference>
<dbReference type="SUPFAM" id="SSF56300">
    <property type="entry name" value="Metallo-dependent phosphatases"/>
    <property type="match status" value="1"/>
</dbReference>
<accession>A0A2S5TIA9</accession>
<evidence type="ECO:0000256" key="5">
    <source>
        <dbReference type="ARBA" id="ARBA00031248"/>
    </source>
</evidence>
<dbReference type="PANTHER" id="PTHR40942">
    <property type="match status" value="1"/>
</dbReference>
<keyword evidence="11" id="KW-1185">Reference proteome</keyword>
<dbReference type="EMBL" id="PSNW01000003">
    <property type="protein sequence ID" value="PPE74719.1"/>
    <property type="molecule type" value="Genomic_DNA"/>
</dbReference>
<evidence type="ECO:0000256" key="4">
    <source>
        <dbReference type="ARBA" id="ARBA00022801"/>
    </source>
</evidence>
<comment type="function">
    <text evidence="1">Hydrolyzes diadenosine 5',5'''-P1,P4-tetraphosphate to yield ADP.</text>
</comment>
<dbReference type="GO" id="GO:0008803">
    <property type="term" value="F:bis(5'-nucleosyl)-tetraphosphatase (symmetrical) activity"/>
    <property type="evidence" value="ECO:0007669"/>
    <property type="project" value="UniProtKB-EC"/>
</dbReference>
<protein>
    <recommendedName>
        <fullName evidence="3">bis(5'-nucleosyl)-tetraphosphatase (symmetrical)</fullName>
        <ecNumber evidence="3">3.6.1.41</ecNumber>
    </recommendedName>
    <alternativeName>
        <fullName evidence="6">Ap4A hydrolase</fullName>
    </alternativeName>
    <alternativeName>
        <fullName evidence="5">Diadenosine 5',5'''-P1,P4-tetraphosphate pyrophosphohydrolase</fullName>
    </alternativeName>
    <alternativeName>
        <fullName evidence="7">Diadenosine tetraphosphatase</fullName>
    </alternativeName>
</protein>
<evidence type="ECO:0000313" key="10">
    <source>
        <dbReference type="EMBL" id="PPE74719.1"/>
    </source>
</evidence>
<comment type="catalytic activity">
    <reaction evidence="8">
        <text>P(1),P(4)-bis(5'-adenosyl) tetraphosphate + H2O = 2 ADP + 2 H(+)</text>
        <dbReference type="Rhea" id="RHEA:24252"/>
        <dbReference type="ChEBI" id="CHEBI:15377"/>
        <dbReference type="ChEBI" id="CHEBI:15378"/>
        <dbReference type="ChEBI" id="CHEBI:58141"/>
        <dbReference type="ChEBI" id="CHEBI:456216"/>
        <dbReference type="EC" id="3.6.1.41"/>
    </reaction>
</comment>
<comment type="caution">
    <text evidence="10">The sequence shown here is derived from an EMBL/GenBank/DDBJ whole genome shotgun (WGS) entry which is preliminary data.</text>
</comment>
<name>A0A2S5TIA9_9GAMM</name>
<evidence type="ECO:0000313" key="11">
    <source>
        <dbReference type="Proteomes" id="UP000238220"/>
    </source>
</evidence>
<gene>
    <name evidence="10" type="ORF">C3942_08150</name>
</gene>
<evidence type="ECO:0000256" key="8">
    <source>
        <dbReference type="ARBA" id="ARBA00049417"/>
    </source>
</evidence>
<comment type="similarity">
    <text evidence="2">Belongs to the Ap4A hydrolase family.</text>
</comment>
<dbReference type="EC" id="3.6.1.41" evidence="3"/>
<evidence type="ECO:0000256" key="3">
    <source>
        <dbReference type="ARBA" id="ARBA00012506"/>
    </source>
</evidence>
<organism evidence="10 11">
    <name type="scientific">Solimonas fluminis</name>
    <dbReference type="NCBI Taxonomy" id="2086571"/>
    <lineage>
        <taxon>Bacteria</taxon>
        <taxon>Pseudomonadati</taxon>
        <taxon>Pseudomonadota</taxon>
        <taxon>Gammaproteobacteria</taxon>
        <taxon>Nevskiales</taxon>
        <taxon>Nevskiaceae</taxon>
        <taxon>Solimonas</taxon>
    </lineage>
</organism>
<dbReference type="PANTHER" id="PTHR40942:SF4">
    <property type="entry name" value="CYTOCHROME C5"/>
    <property type="match status" value="1"/>
</dbReference>
<dbReference type="Gene3D" id="3.60.21.10">
    <property type="match status" value="1"/>
</dbReference>
<evidence type="ECO:0000256" key="7">
    <source>
        <dbReference type="ARBA" id="ARBA00033210"/>
    </source>
</evidence>